<keyword evidence="3" id="KW-1185">Reference proteome</keyword>
<evidence type="ECO:0000259" key="1">
    <source>
        <dbReference type="Pfam" id="PF17851"/>
    </source>
</evidence>
<name>N1S7C4_FUSC4</name>
<dbReference type="Gene3D" id="2.60.120.200">
    <property type="match status" value="1"/>
</dbReference>
<reference evidence="3" key="1">
    <citation type="submission" date="2012-09" db="EMBL/GenBank/DDBJ databases">
        <title>Genome sequencing and comparative transcriptomics of race 1 and race 4 of banana pathogen: Fusarium oxysporum f. sp. cubense.</title>
        <authorList>
            <person name="Fang X."/>
            <person name="Huang J."/>
        </authorList>
    </citation>
    <scope>NUCLEOTIDE SEQUENCE [LARGE SCALE GENOMIC DNA]</scope>
    <source>
        <strain evidence="3">race 4</strain>
    </source>
</reference>
<sequence length="187" mass="20842">MTFPPQPCIQNGLILKTASVVGDLFNARNTLTHRITGPRSVATWHLNITGLTQGDRAGAAIFRDESAYIGVHKDTNGTQIVFVNEINMNQQWQTVSRGTVAATGPSIDAHEIWLRVDADVTPAFGLSPVREAHFYYSLDEENWKQLGTFVLHNKWQWFTGFRFAVFNFATAELGGQITVKSFKNALT</sequence>
<dbReference type="PANTHER" id="PTHR42812:SF15">
    <property type="entry name" value="HYDROLASE, PUTATIVE (AFU_ORTHOLOGUE AFUA_2G00930)-RELATED"/>
    <property type="match status" value="1"/>
</dbReference>
<feature type="domain" description="Beta-xylosidase C-terminal Concanavalin A-like" evidence="1">
    <location>
        <begin position="13"/>
        <end position="179"/>
    </location>
</feature>
<dbReference type="Proteomes" id="UP000016929">
    <property type="component" value="Unassembled WGS sequence"/>
</dbReference>
<proteinExistence type="predicted"/>
<dbReference type="AlphaFoldDB" id="N1S7C4"/>
<protein>
    <recommendedName>
        <fullName evidence="1">Beta-xylosidase C-terminal Concanavalin A-like domain-containing protein</fullName>
    </recommendedName>
</protein>
<dbReference type="SUPFAM" id="SSF49899">
    <property type="entry name" value="Concanavalin A-like lectins/glucanases"/>
    <property type="match status" value="1"/>
</dbReference>
<reference evidence="3" key="2">
    <citation type="journal article" date="2014" name="PLoS ONE">
        <title>Genome and Transcriptome Analysis of the Fungal Pathogen Fusarium oxysporum f. sp. cubense Causing Banana Vascular Wilt Disease.</title>
        <authorList>
            <person name="Guo L."/>
            <person name="Han L."/>
            <person name="Yang L."/>
            <person name="Zeng H."/>
            <person name="Fan D."/>
            <person name="Zhu Y."/>
            <person name="Feng Y."/>
            <person name="Wang G."/>
            <person name="Peng C."/>
            <person name="Jiang X."/>
            <person name="Zhou D."/>
            <person name="Ni P."/>
            <person name="Liang C."/>
            <person name="Liu L."/>
            <person name="Wang J."/>
            <person name="Mao C."/>
            <person name="Fang X."/>
            <person name="Peng M."/>
            <person name="Huang J."/>
        </authorList>
    </citation>
    <scope>NUCLEOTIDE SEQUENCE [LARGE SCALE GENOMIC DNA]</scope>
    <source>
        <strain evidence="3">race 4</strain>
    </source>
</reference>
<dbReference type="PANTHER" id="PTHR42812">
    <property type="entry name" value="BETA-XYLOSIDASE"/>
    <property type="match status" value="1"/>
</dbReference>
<dbReference type="InterPro" id="IPR041542">
    <property type="entry name" value="GH43_C2"/>
</dbReference>
<dbReference type="OrthoDB" id="2139957at2759"/>
<organism evidence="2 3">
    <name type="scientific">Fusarium oxysporum f. sp. cubense (strain race 4)</name>
    <name type="common">Panama disease fungus</name>
    <dbReference type="NCBI Taxonomy" id="2502994"/>
    <lineage>
        <taxon>Eukaryota</taxon>
        <taxon>Fungi</taxon>
        <taxon>Dikarya</taxon>
        <taxon>Ascomycota</taxon>
        <taxon>Pezizomycotina</taxon>
        <taxon>Sordariomycetes</taxon>
        <taxon>Hypocreomycetidae</taxon>
        <taxon>Hypocreales</taxon>
        <taxon>Nectriaceae</taxon>
        <taxon>Fusarium</taxon>
        <taxon>Fusarium oxysporum species complex</taxon>
    </lineage>
</organism>
<dbReference type="STRING" id="1229665.N1S7C4"/>
<evidence type="ECO:0000313" key="3">
    <source>
        <dbReference type="Proteomes" id="UP000016929"/>
    </source>
</evidence>
<accession>N1S7C4</accession>
<gene>
    <name evidence="2" type="ORF">FOC4_g10000824</name>
</gene>
<dbReference type="HOGENOM" id="CLU_124537_0_0_1"/>
<evidence type="ECO:0000313" key="2">
    <source>
        <dbReference type="EMBL" id="EMT73466.1"/>
    </source>
</evidence>
<dbReference type="EMBL" id="KB726232">
    <property type="protein sequence ID" value="EMT73466.1"/>
    <property type="molecule type" value="Genomic_DNA"/>
</dbReference>
<dbReference type="InterPro" id="IPR051795">
    <property type="entry name" value="Glycosyl_Hydrlase_43"/>
</dbReference>
<dbReference type="InterPro" id="IPR013320">
    <property type="entry name" value="ConA-like_dom_sf"/>
</dbReference>
<dbReference type="Pfam" id="PF17851">
    <property type="entry name" value="GH43_C2"/>
    <property type="match status" value="1"/>
</dbReference>